<evidence type="ECO:0000313" key="18">
    <source>
        <dbReference type="EMBL" id="SEQ74478.1"/>
    </source>
</evidence>
<evidence type="ECO:0000256" key="5">
    <source>
        <dbReference type="ARBA" id="ARBA00022516"/>
    </source>
</evidence>
<dbReference type="SUPFAM" id="SSF52440">
    <property type="entry name" value="PreATP-grasp domain"/>
    <property type="match status" value="1"/>
</dbReference>
<dbReference type="FunFam" id="3.40.50.20:FF:000010">
    <property type="entry name" value="Propionyl-CoA carboxylase subunit alpha"/>
    <property type="match status" value="1"/>
</dbReference>
<dbReference type="RefSeq" id="WP_091774171.1">
    <property type="nucleotide sequence ID" value="NZ_FOES01000025.1"/>
</dbReference>
<dbReference type="PROSITE" id="PS00867">
    <property type="entry name" value="CPSASE_2"/>
    <property type="match status" value="1"/>
</dbReference>
<evidence type="ECO:0000259" key="17">
    <source>
        <dbReference type="PROSITE" id="PS50979"/>
    </source>
</evidence>
<dbReference type="Proteomes" id="UP000199427">
    <property type="component" value="Unassembled WGS sequence"/>
</dbReference>
<keyword evidence="6" id="KW-0436">Ligase</keyword>
<evidence type="ECO:0000256" key="1">
    <source>
        <dbReference type="ARBA" id="ARBA00003761"/>
    </source>
</evidence>
<dbReference type="InterPro" id="IPR005481">
    <property type="entry name" value="BC-like_N"/>
</dbReference>
<dbReference type="PANTHER" id="PTHR18866">
    <property type="entry name" value="CARBOXYLASE:PYRUVATE/ACETYL-COA/PROPIONYL-COA CARBOXYLASE"/>
    <property type="match status" value="1"/>
</dbReference>
<dbReference type="Pfam" id="PF02786">
    <property type="entry name" value="CPSase_L_D2"/>
    <property type="match status" value="1"/>
</dbReference>
<name>A0A1H9IIV1_9BACI</name>
<keyword evidence="9" id="KW-0276">Fatty acid metabolism</keyword>
<dbReference type="Gene3D" id="3.30.470.20">
    <property type="entry name" value="ATP-grasp fold, B domain"/>
    <property type="match status" value="1"/>
</dbReference>
<dbReference type="PROSITE" id="PS50975">
    <property type="entry name" value="ATP_GRASP"/>
    <property type="match status" value="1"/>
</dbReference>
<evidence type="ECO:0000256" key="6">
    <source>
        <dbReference type="ARBA" id="ARBA00022598"/>
    </source>
</evidence>
<keyword evidence="12" id="KW-0275">Fatty acid biosynthesis</keyword>
<dbReference type="FunFam" id="3.30.470.20:FF:000028">
    <property type="entry name" value="Methylcrotonoyl-CoA carboxylase subunit alpha, mitochondrial"/>
    <property type="match status" value="1"/>
</dbReference>
<sequence>MFESVLIANRGEIAKRIIKTCKRLNIRTIAVYSEADEASPHVKEADEAYLIGPARVNESYLNVDRIIEVAKEANAEAIHPGYGLLSENTDFAKRIQDEGIVFVGPDSYAINQMGSKLTARKTMEKAGVPIIPGTNDPISTTEEAKEFANKIGYPVMLKASHGGGGIGMQIVHNDQELEKAFESNARRAEQFFGNGTMFIEKVIENAHHIEIQLLADHHGNVLHLFDRECSIQRRHQKVIEEAPSPLLKEETRQKMADAAIKAAKAIQYKNAGTIEFLVDEDQNFYFLEMNTRLQVEHPVTEQITGIDLVEQQLKVAFGDELTLKQEDIQIQGHSIEARIYAEDPKTFFPSPGKITKLSLPEAPFIRHDVAVENEYQVTPFYDPMIAKLIVSGSTREETVKNLKTVLSKYEVEGIKTNLPLLKDIVELQAFKDGHTRTSFIQEYILVNQ</sequence>
<keyword evidence="8 15" id="KW-0547">Nucleotide-binding</keyword>
<dbReference type="Pfam" id="PF00289">
    <property type="entry name" value="Biotin_carb_N"/>
    <property type="match status" value="1"/>
</dbReference>
<evidence type="ECO:0000256" key="10">
    <source>
        <dbReference type="ARBA" id="ARBA00022840"/>
    </source>
</evidence>
<proteinExistence type="predicted"/>
<gene>
    <name evidence="18" type="ORF">SAMN05216362_12515</name>
</gene>
<evidence type="ECO:0000256" key="7">
    <source>
        <dbReference type="ARBA" id="ARBA00022723"/>
    </source>
</evidence>
<dbReference type="EMBL" id="FOES01000025">
    <property type="protein sequence ID" value="SEQ74478.1"/>
    <property type="molecule type" value="Genomic_DNA"/>
</dbReference>
<keyword evidence="19" id="KW-1185">Reference proteome</keyword>
<dbReference type="SMART" id="SM00878">
    <property type="entry name" value="Biotin_carb_C"/>
    <property type="match status" value="1"/>
</dbReference>
<dbReference type="SUPFAM" id="SSF51246">
    <property type="entry name" value="Rudiment single hybrid motif"/>
    <property type="match status" value="1"/>
</dbReference>
<organism evidence="18 19">
    <name type="scientific">Piscibacillus halophilus</name>
    <dbReference type="NCBI Taxonomy" id="571933"/>
    <lineage>
        <taxon>Bacteria</taxon>
        <taxon>Bacillati</taxon>
        <taxon>Bacillota</taxon>
        <taxon>Bacilli</taxon>
        <taxon>Bacillales</taxon>
        <taxon>Bacillaceae</taxon>
        <taxon>Piscibacillus</taxon>
    </lineage>
</organism>
<comment type="pathway">
    <text evidence="2">Lipid metabolism; malonyl-CoA biosynthesis; malonyl-CoA from acetyl-CoA: step 1/1.</text>
</comment>
<dbReference type="NCBIfam" id="NF006367">
    <property type="entry name" value="PRK08591.1"/>
    <property type="match status" value="1"/>
</dbReference>
<keyword evidence="12" id="KW-0443">Lipid metabolism</keyword>
<evidence type="ECO:0000256" key="9">
    <source>
        <dbReference type="ARBA" id="ARBA00022832"/>
    </source>
</evidence>
<dbReference type="OrthoDB" id="9807469at2"/>
<dbReference type="EC" id="6.3.4.14" evidence="4"/>
<keyword evidence="5" id="KW-0444">Lipid biosynthesis</keyword>
<dbReference type="InterPro" id="IPR050856">
    <property type="entry name" value="Biotin_carboxylase_complex"/>
</dbReference>
<dbReference type="FunFam" id="3.30.1490.20:FF:000018">
    <property type="entry name" value="Biotin carboxylase"/>
    <property type="match status" value="1"/>
</dbReference>
<dbReference type="InterPro" id="IPR011761">
    <property type="entry name" value="ATP-grasp"/>
</dbReference>
<comment type="subunit">
    <text evidence="3">Acetyl-CoA carboxylase is a heterohexamer of biotin carboxyl carrier protein, biotin carboxylase and the two subunits of carboxyl transferase in a 2:2 complex.</text>
</comment>
<comment type="function">
    <text evidence="1">This protein is a component of the acetyl coenzyme A carboxylase complex; first, biotin carboxylase catalyzes the carboxylation of the carrier protein and then the transcarboxylase transfers the carboxyl group to form malonyl-CoA.</text>
</comment>
<reference evidence="18 19" key="1">
    <citation type="submission" date="2016-10" db="EMBL/GenBank/DDBJ databases">
        <authorList>
            <person name="de Groot N.N."/>
        </authorList>
    </citation>
    <scope>NUCLEOTIDE SEQUENCE [LARGE SCALE GENOMIC DNA]</scope>
    <source>
        <strain evidence="18 19">DSM 21633</strain>
    </source>
</reference>
<evidence type="ECO:0000256" key="13">
    <source>
        <dbReference type="ARBA" id="ARBA00023267"/>
    </source>
</evidence>
<evidence type="ECO:0000256" key="4">
    <source>
        <dbReference type="ARBA" id="ARBA00013263"/>
    </source>
</evidence>
<dbReference type="InterPro" id="IPR011054">
    <property type="entry name" value="Rudment_hybrid_motif"/>
</dbReference>
<keyword evidence="10 15" id="KW-0067">ATP-binding</keyword>
<dbReference type="Pfam" id="PF02785">
    <property type="entry name" value="Biotin_carb_C"/>
    <property type="match status" value="1"/>
</dbReference>
<evidence type="ECO:0000256" key="8">
    <source>
        <dbReference type="ARBA" id="ARBA00022741"/>
    </source>
</evidence>
<evidence type="ECO:0000256" key="14">
    <source>
        <dbReference type="ARBA" id="ARBA00048600"/>
    </source>
</evidence>
<evidence type="ECO:0000256" key="12">
    <source>
        <dbReference type="ARBA" id="ARBA00023160"/>
    </source>
</evidence>
<comment type="catalytic activity">
    <reaction evidence="14">
        <text>N(6)-biotinyl-L-lysyl-[protein] + hydrogencarbonate + ATP = N(6)-carboxybiotinyl-L-lysyl-[protein] + ADP + phosphate + H(+)</text>
        <dbReference type="Rhea" id="RHEA:13501"/>
        <dbReference type="Rhea" id="RHEA-COMP:10505"/>
        <dbReference type="Rhea" id="RHEA-COMP:10506"/>
        <dbReference type="ChEBI" id="CHEBI:15378"/>
        <dbReference type="ChEBI" id="CHEBI:17544"/>
        <dbReference type="ChEBI" id="CHEBI:30616"/>
        <dbReference type="ChEBI" id="CHEBI:43474"/>
        <dbReference type="ChEBI" id="CHEBI:83144"/>
        <dbReference type="ChEBI" id="CHEBI:83145"/>
        <dbReference type="ChEBI" id="CHEBI:456216"/>
        <dbReference type="EC" id="6.3.4.14"/>
    </reaction>
</comment>
<dbReference type="PANTHER" id="PTHR18866:SF128">
    <property type="entry name" value="UREA AMIDOLYASE"/>
    <property type="match status" value="1"/>
</dbReference>
<dbReference type="PROSITE" id="PS00866">
    <property type="entry name" value="CPSASE_1"/>
    <property type="match status" value="1"/>
</dbReference>
<dbReference type="PROSITE" id="PS50979">
    <property type="entry name" value="BC"/>
    <property type="match status" value="1"/>
</dbReference>
<keyword evidence="7" id="KW-0479">Metal-binding</keyword>
<evidence type="ECO:0000256" key="11">
    <source>
        <dbReference type="ARBA" id="ARBA00022842"/>
    </source>
</evidence>
<dbReference type="SUPFAM" id="SSF56059">
    <property type="entry name" value="Glutathione synthetase ATP-binding domain-like"/>
    <property type="match status" value="1"/>
</dbReference>
<dbReference type="GO" id="GO:0004075">
    <property type="term" value="F:biotin carboxylase activity"/>
    <property type="evidence" value="ECO:0007669"/>
    <property type="project" value="UniProtKB-EC"/>
</dbReference>
<feature type="domain" description="ATP-grasp" evidence="16">
    <location>
        <begin position="120"/>
        <end position="317"/>
    </location>
</feature>
<dbReference type="GO" id="GO:0006633">
    <property type="term" value="P:fatty acid biosynthetic process"/>
    <property type="evidence" value="ECO:0007669"/>
    <property type="project" value="UniProtKB-KW"/>
</dbReference>
<accession>A0A1H9IIV1</accession>
<evidence type="ECO:0000259" key="16">
    <source>
        <dbReference type="PROSITE" id="PS50975"/>
    </source>
</evidence>
<keyword evidence="11" id="KW-0460">Magnesium</keyword>
<dbReference type="AlphaFoldDB" id="A0A1H9IIV1"/>
<dbReference type="STRING" id="571933.SAMN05216362_12515"/>
<dbReference type="GO" id="GO:0046872">
    <property type="term" value="F:metal ion binding"/>
    <property type="evidence" value="ECO:0007669"/>
    <property type="project" value="UniProtKB-KW"/>
</dbReference>
<evidence type="ECO:0000256" key="15">
    <source>
        <dbReference type="PROSITE-ProRule" id="PRU00409"/>
    </source>
</evidence>
<dbReference type="GO" id="GO:0005524">
    <property type="term" value="F:ATP binding"/>
    <property type="evidence" value="ECO:0007669"/>
    <property type="project" value="UniProtKB-UniRule"/>
</dbReference>
<dbReference type="InterPro" id="IPR016185">
    <property type="entry name" value="PreATP-grasp_dom_sf"/>
</dbReference>
<evidence type="ECO:0000256" key="3">
    <source>
        <dbReference type="ARBA" id="ARBA00011750"/>
    </source>
</evidence>
<feature type="domain" description="Biotin carboxylation" evidence="17">
    <location>
        <begin position="1"/>
        <end position="445"/>
    </location>
</feature>
<dbReference type="InterPro" id="IPR005479">
    <property type="entry name" value="CPAse_ATP-bd"/>
</dbReference>
<keyword evidence="13" id="KW-0092">Biotin</keyword>
<dbReference type="InterPro" id="IPR005482">
    <property type="entry name" value="Biotin_COase_C"/>
</dbReference>
<protein>
    <recommendedName>
        <fullName evidence="4">biotin carboxylase</fullName>
        <ecNumber evidence="4">6.3.4.14</ecNumber>
    </recommendedName>
</protein>
<dbReference type="InterPro" id="IPR011764">
    <property type="entry name" value="Biotin_carboxylation_dom"/>
</dbReference>
<evidence type="ECO:0000256" key="2">
    <source>
        <dbReference type="ARBA" id="ARBA00004956"/>
    </source>
</evidence>
<evidence type="ECO:0000313" key="19">
    <source>
        <dbReference type="Proteomes" id="UP000199427"/>
    </source>
</evidence>